<reference evidence="5" key="1">
    <citation type="submission" date="2015-08" db="EMBL/GenBank/DDBJ databases">
        <title>Vibrio galatheae sp. nov., a novel member of the Vibrionaceae family isolated from the Solomon Islands.</title>
        <authorList>
            <person name="Giubergia S."/>
            <person name="Machado H."/>
            <person name="Mateiu R.V."/>
            <person name="Gram L."/>
        </authorList>
    </citation>
    <scope>NUCLEOTIDE SEQUENCE [LARGE SCALE GENOMIC DNA]</scope>
    <source>
        <strain evidence="5">DSM 19584</strain>
    </source>
</reference>
<proteinExistence type="inferred from homology"/>
<dbReference type="PROSITE" id="PS51257">
    <property type="entry name" value="PROKAR_LIPOPROTEIN"/>
    <property type="match status" value="1"/>
</dbReference>
<organism evidence="4 5">
    <name type="scientific">Vibrio nereis</name>
    <dbReference type="NCBI Taxonomy" id="693"/>
    <lineage>
        <taxon>Bacteria</taxon>
        <taxon>Pseudomonadati</taxon>
        <taxon>Pseudomonadota</taxon>
        <taxon>Gammaproteobacteria</taxon>
        <taxon>Vibrionales</taxon>
        <taxon>Vibrionaceae</taxon>
        <taxon>Vibrio</taxon>
    </lineage>
</organism>
<evidence type="ECO:0000259" key="3">
    <source>
        <dbReference type="Pfam" id="PF25917"/>
    </source>
</evidence>
<accession>A0A0M0HS79</accession>
<dbReference type="Pfam" id="PF25876">
    <property type="entry name" value="HH_MFP_RND"/>
    <property type="match status" value="1"/>
</dbReference>
<sequence>MKMNKLRTRQPAYLLAIAVLTGALVGCDKANSEIVESQVITPVKLMEVIDSDRESSQSFIAEIDATERATLSFQVSGQVEAIKVKMGQMVKQGDLLALLDATDYQIAVNARQAEYDLAKTAFERAEALFRKKLVSADMYDQHETNLKAAKAALDQAITDLEYTKIEAPFDGVVSIVFSKNNQVVGASEPVLNLIDNNTLDVVFTVPVTYIEQNGLESIANSQLLVEMDSHTGLAIPAEFKEISTQPESDTNSYTASATIQRPQGINLLPGMTGLANLQHSERKPGFTISRSAWVSKQDTTGELYRFDDEKQTITKVQVNLDESGRVISGIEAGDLIVQAGVDSLVSGQQVKAWVKEGGI</sequence>
<dbReference type="STRING" id="693.AKJ17_05955"/>
<dbReference type="PATRIC" id="fig|693.5.peg.1213"/>
<feature type="domain" description="Multidrug resistance protein MdtA-like alpha-helical hairpin" evidence="2">
    <location>
        <begin position="110"/>
        <end position="163"/>
    </location>
</feature>
<keyword evidence="5" id="KW-1185">Reference proteome</keyword>
<evidence type="ECO:0000313" key="5">
    <source>
        <dbReference type="Proteomes" id="UP000037515"/>
    </source>
</evidence>
<gene>
    <name evidence="4" type="ORF">AKJ17_05955</name>
</gene>
<evidence type="ECO:0000256" key="1">
    <source>
        <dbReference type="ARBA" id="ARBA00009477"/>
    </source>
</evidence>
<protein>
    <submittedName>
        <fullName evidence="4">Acriflavin resistance protein</fullName>
    </submittedName>
</protein>
<dbReference type="Gene3D" id="2.40.420.20">
    <property type="match status" value="1"/>
</dbReference>
<dbReference type="Pfam" id="PF25917">
    <property type="entry name" value="BSH_RND"/>
    <property type="match status" value="1"/>
</dbReference>
<dbReference type="EMBL" id="LHPJ01000005">
    <property type="protein sequence ID" value="KOO04448.1"/>
    <property type="molecule type" value="Genomic_DNA"/>
</dbReference>
<dbReference type="SUPFAM" id="SSF111369">
    <property type="entry name" value="HlyD-like secretion proteins"/>
    <property type="match status" value="1"/>
</dbReference>
<dbReference type="PANTHER" id="PTHR30469:SF20">
    <property type="entry name" value="EFFLUX RND TRANSPORTER PERIPLASMIC ADAPTOR SUBUNIT"/>
    <property type="match status" value="1"/>
</dbReference>
<comment type="similarity">
    <text evidence="1">Belongs to the membrane fusion protein (MFP) (TC 8.A.1) family.</text>
</comment>
<dbReference type="InterPro" id="IPR058625">
    <property type="entry name" value="MdtA-like_BSH"/>
</dbReference>
<comment type="caution">
    <text evidence="4">The sequence shown here is derived from an EMBL/GenBank/DDBJ whole genome shotgun (WGS) entry which is preliminary data.</text>
</comment>
<dbReference type="NCBIfam" id="TIGR01730">
    <property type="entry name" value="RND_mfp"/>
    <property type="match status" value="1"/>
</dbReference>
<dbReference type="InterPro" id="IPR058624">
    <property type="entry name" value="MdtA-like_HH"/>
</dbReference>
<dbReference type="AlphaFoldDB" id="A0A0M0HS79"/>
<dbReference type="GO" id="GO:1990281">
    <property type="term" value="C:efflux pump complex"/>
    <property type="evidence" value="ECO:0007669"/>
    <property type="project" value="TreeGrafter"/>
</dbReference>
<dbReference type="RefSeq" id="WP_053394861.1">
    <property type="nucleotide sequence ID" value="NZ_LHPJ01000005.1"/>
</dbReference>
<dbReference type="InterPro" id="IPR006143">
    <property type="entry name" value="RND_pump_MFP"/>
</dbReference>
<feature type="domain" description="Multidrug resistance protein MdtA-like barrel-sandwich hybrid" evidence="3">
    <location>
        <begin position="68"/>
        <end position="177"/>
    </location>
</feature>
<dbReference type="Gene3D" id="2.40.30.170">
    <property type="match status" value="1"/>
</dbReference>
<evidence type="ECO:0000259" key="2">
    <source>
        <dbReference type="Pfam" id="PF25876"/>
    </source>
</evidence>
<dbReference type="PANTHER" id="PTHR30469">
    <property type="entry name" value="MULTIDRUG RESISTANCE PROTEIN MDTA"/>
    <property type="match status" value="1"/>
</dbReference>
<dbReference type="Gene3D" id="1.10.287.470">
    <property type="entry name" value="Helix hairpin bin"/>
    <property type="match status" value="1"/>
</dbReference>
<dbReference type="Proteomes" id="UP000037515">
    <property type="component" value="Unassembled WGS sequence"/>
</dbReference>
<dbReference type="Gene3D" id="2.40.50.100">
    <property type="match status" value="1"/>
</dbReference>
<evidence type="ECO:0000313" key="4">
    <source>
        <dbReference type="EMBL" id="KOO04448.1"/>
    </source>
</evidence>
<dbReference type="GO" id="GO:0015562">
    <property type="term" value="F:efflux transmembrane transporter activity"/>
    <property type="evidence" value="ECO:0007669"/>
    <property type="project" value="TreeGrafter"/>
</dbReference>
<name>A0A0M0HS79_VIBNE</name>